<accession>A0A2N0NBN0</accession>
<proteinExistence type="predicted"/>
<organism evidence="1 2">
    <name type="scientific">Rhizophagus irregularis</name>
    <dbReference type="NCBI Taxonomy" id="588596"/>
    <lineage>
        <taxon>Eukaryota</taxon>
        <taxon>Fungi</taxon>
        <taxon>Fungi incertae sedis</taxon>
        <taxon>Mucoromycota</taxon>
        <taxon>Glomeromycotina</taxon>
        <taxon>Glomeromycetes</taxon>
        <taxon>Glomerales</taxon>
        <taxon>Glomeraceae</taxon>
        <taxon>Rhizophagus</taxon>
    </lineage>
</organism>
<sequence>MSPADLRRSASQKISRCTAVALGFRERCRADTSKFALDNSAISGKCLTDLSLSKEKWDISDEQRLHFVTELGVCRGIMTEGQIEEIGTWGADTIGKITLIKEEDKDFFVIA</sequence>
<gene>
    <name evidence="1" type="ORF">RhiirA5_446561</name>
</gene>
<reference evidence="1 2" key="2">
    <citation type="submission" date="2017-09" db="EMBL/GenBank/DDBJ databases">
        <title>Extensive intraspecific genome diversity in a model arbuscular mycorrhizal fungus.</title>
        <authorList>
            <person name="Chen E.C."/>
            <person name="Morin E."/>
            <person name="Beaudet D."/>
            <person name="Noel J."/>
            <person name="Ndikumana S."/>
            <person name="Charron P."/>
            <person name="St-Onge C."/>
            <person name="Giorgi J."/>
            <person name="Grigoriev I.V."/>
            <person name="Roux C."/>
            <person name="Martin F.M."/>
            <person name="Corradi N."/>
        </authorList>
    </citation>
    <scope>NUCLEOTIDE SEQUENCE [LARGE SCALE GENOMIC DNA]</scope>
    <source>
        <strain evidence="1 2">A5</strain>
    </source>
</reference>
<protein>
    <submittedName>
        <fullName evidence="1">Uncharacterized protein</fullName>
    </submittedName>
</protein>
<reference evidence="1 2" key="1">
    <citation type="submission" date="2016-04" db="EMBL/GenBank/DDBJ databases">
        <title>Genome analyses suggest a sexual origin of heterokaryosis in a supposedly ancient asexual fungus.</title>
        <authorList>
            <person name="Ropars J."/>
            <person name="Sedzielewska K."/>
            <person name="Noel J."/>
            <person name="Charron P."/>
            <person name="Farinelli L."/>
            <person name="Marton T."/>
            <person name="Kruger M."/>
            <person name="Pelin A."/>
            <person name="Brachmann A."/>
            <person name="Corradi N."/>
        </authorList>
    </citation>
    <scope>NUCLEOTIDE SEQUENCE [LARGE SCALE GENOMIC DNA]</scope>
    <source>
        <strain evidence="1 2">A5</strain>
    </source>
</reference>
<name>A0A2N0NBN0_9GLOM</name>
<evidence type="ECO:0000313" key="2">
    <source>
        <dbReference type="Proteomes" id="UP000232722"/>
    </source>
</evidence>
<dbReference type="Proteomes" id="UP000232722">
    <property type="component" value="Unassembled WGS sequence"/>
</dbReference>
<comment type="caution">
    <text evidence="1">The sequence shown here is derived from an EMBL/GenBank/DDBJ whole genome shotgun (WGS) entry which is preliminary data.</text>
</comment>
<dbReference type="EMBL" id="LLXJ01012829">
    <property type="protein sequence ID" value="PKB91994.1"/>
    <property type="molecule type" value="Genomic_DNA"/>
</dbReference>
<dbReference type="AlphaFoldDB" id="A0A2N0NBN0"/>
<evidence type="ECO:0000313" key="1">
    <source>
        <dbReference type="EMBL" id="PKB91994.1"/>
    </source>
</evidence>